<protein>
    <submittedName>
        <fullName evidence="1">Uncharacterized protein</fullName>
    </submittedName>
</protein>
<evidence type="ECO:0000313" key="2">
    <source>
        <dbReference type="EMBL" id="QII09715.1"/>
    </source>
</evidence>
<accession>Q1PXX7</accession>
<organism evidence="1">
    <name type="scientific">Kuenenia stuttgartiensis</name>
    <dbReference type="NCBI Taxonomy" id="174633"/>
    <lineage>
        <taxon>Bacteria</taxon>
        <taxon>Pseudomonadati</taxon>
        <taxon>Planctomycetota</taxon>
        <taxon>Candidatus Brocadiia</taxon>
        <taxon>Candidatus Brocadiales</taxon>
        <taxon>Candidatus Brocadiaceae</taxon>
        <taxon>Candidatus Kuenenia</taxon>
    </lineage>
</organism>
<proteinExistence type="predicted"/>
<evidence type="ECO:0000313" key="1">
    <source>
        <dbReference type="EMBL" id="CAJ72896.1"/>
    </source>
</evidence>
<sequence length="56" mass="6609">MQRVDSYFRISPLKILQKNAKKLLKHRVSACTTFYVLIFYTGKCFAPPAWMFSLCF</sequence>
<reference evidence="1" key="2">
    <citation type="submission" date="2006-01" db="EMBL/GenBank/DDBJ databases">
        <authorList>
            <person name="Genoscope"/>
        </authorList>
    </citation>
    <scope>NUCLEOTIDE SEQUENCE</scope>
</reference>
<reference evidence="1" key="1">
    <citation type="journal article" date="2006" name="Nature">
        <title>Deciphering the evolution and metabolism of an anammox bacterium from a community genome.</title>
        <authorList>
            <person name="Strous M."/>
            <person name="Pelletier E."/>
            <person name="Mangenot S."/>
            <person name="Rattei T."/>
            <person name="Lehner A."/>
            <person name="Taylor M.W."/>
            <person name="Horn M."/>
            <person name="Daims H."/>
            <person name="Bartol-Mavel D."/>
            <person name="Wincker P."/>
            <person name="Barbe V."/>
            <person name="Fonknechten N."/>
            <person name="Vallenet D."/>
            <person name="Segurens B."/>
            <person name="Schenowitz-Truong C."/>
            <person name="Medigue C."/>
            <person name="Collingro A."/>
            <person name="Snel B."/>
            <person name="Dutilh B.E."/>
            <person name="OpDenCamp H.J.M."/>
            <person name="vanDerDrift C."/>
            <person name="Cirpus I."/>
            <person name="vanDePas-Schoonen K.T."/>
            <person name="Harhangi H.R."/>
            <person name="vanNiftrik L."/>
            <person name="Schmid M."/>
            <person name="Keltjens J."/>
            <person name="vanDeVossenberg J."/>
            <person name="Kartal B."/>
            <person name="Meier H."/>
            <person name="Frishman D."/>
            <person name="Huynen M.A."/>
            <person name="Mewes H."/>
            <person name="Weissenbach J."/>
            <person name="Jetten M.S.M."/>
            <person name="Wagner M."/>
            <person name="LePaslier D."/>
        </authorList>
    </citation>
    <scope>NUCLEOTIDE SEQUENCE</scope>
</reference>
<gene>
    <name evidence="2" type="ORF">KsCSTR_03360</name>
    <name evidence="1" type="ORF">kustd2151</name>
</gene>
<dbReference type="Proteomes" id="UP000501926">
    <property type="component" value="Chromosome"/>
</dbReference>
<dbReference type="EMBL" id="CP049055">
    <property type="protein sequence ID" value="QII09715.1"/>
    <property type="molecule type" value="Genomic_DNA"/>
</dbReference>
<dbReference type="AlphaFoldDB" id="Q1PXX7"/>
<reference evidence="2 3" key="3">
    <citation type="submission" date="2020-02" db="EMBL/GenBank/DDBJ databases">
        <title>Newly sequenced genome of strain CSTR1 showed variability in Candidatus Kuenenia stuttgartiensis genomes.</title>
        <authorList>
            <person name="Ding C."/>
            <person name="Adrian L."/>
        </authorList>
    </citation>
    <scope>NUCLEOTIDE SEQUENCE [LARGE SCALE GENOMIC DNA]</scope>
    <source>
        <strain evidence="2 3">CSTR1</strain>
    </source>
</reference>
<evidence type="ECO:0000313" key="3">
    <source>
        <dbReference type="Proteomes" id="UP000501926"/>
    </source>
</evidence>
<dbReference type="EMBL" id="CT573072">
    <property type="protein sequence ID" value="CAJ72896.1"/>
    <property type="molecule type" value="Genomic_DNA"/>
</dbReference>
<name>Q1PXX7_KUEST</name>